<dbReference type="KEGG" id="tcb:TCARB_0185"/>
<dbReference type="InterPro" id="IPR022285">
    <property type="entry name" value="CHP03879_regulat_dom_put"/>
</dbReference>
<evidence type="ECO:0000313" key="3">
    <source>
        <dbReference type="Proteomes" id="UP000266720"/>
    </source>
</evidence>
<dbReference type="PANTHER" id="PTHR40727:SF1">
    <property type="entry name" value="BACTERIO-OPSIN ACTIVATOR"/>
    <property type="match status" value="1"/>
</dbReference>
<dbReference type="GeneID" id="25405644"/>
<dbReference type="RefSeq" id="WP_020962768.1">
    <property type="nucleotide sequence ID" value="NZ_CP007493.1"/>
</dbReference>
<sequence>MEVPLKPLGKEDTRKLELALIFGTLMRQDVLEKIRNAEDKITWLDSLIIASGALARERAGMPVTKIAEELGRTEATIRNHLTGKTEAGKIVKETYELLVKKGGKLEFLIPGGEEIEKLRRENEELKKKIENVKQALQSLLSTL</sequence>
<name>A0A3G1A7M6_9CREN</name>
<keyword evidence="1" id="KW-0175">Coiled coil</keyword>
<dbReference type="EMBL" id="CP007493">
    <property type="protein sequence ID" value="AJB41261.1"/>
    <property type="molecule type" value="Genomic_DNA"/>
</dbReference>
<proteinExistence type="predicted"/>
<dbReference type="PANTHER" id="PTHR40727">
    <property type="entry name" value="TRANSCRIPTION REGULATOR, ENCODED NEXT TO RECA SUPERFAMILY ATPASE-RELATED"/>
    <property type="match status" value="1"/>
</dbReference>
<dbReference type="NCBIfam" id="TIGR03879">
    <property type="entry name" value="near_KaiC_dom"/>
    <property type="match status" value="1"/>
</dbReference>
<dbReference type="AlphaFoldDB" id="A0A3G1A7M6"/>
<dbReference type="GeneID" id="16573762"/>
<gene>
    <name evidence="2" type="ORF">TCARB_0185</name>
</gene>
<dbReference type="Proteomes" id="UP000266720">
    <property type="component" value="Chromosome"/>
</dbReference>
<protein>
    <submittedName>
        <fullName evidence="2">Uncharacterized protein</fullName>
    </submittedName>
</protein>
<organism evidence="2 3">
    <name type="scientific">Thermofilum adornatum 1505</name>
    <dbReference type="NCBI Taxonomy" id="697581"/>
    <lineage>
        <taxon>Archaea</taxon>
        <taxon>Thermoproteota</taxon>
        <taxon>Thermoprotei</taxon>
        <taxon>Thermofilales</taxon>
        <taxon>Thermofilaceae</taxon>
        <taxon>Thermofilum</taxon>
    </lineage>
</organism>
<dbReference type="STRING" id="697581.TCARB_0185"/>
<reference evidence="3" key="1">
    <citation type="book" date="2010" name="EXTREMOPHILES" publisher="0:0-0">
        <title>Complete genome sequences of ten hyperthermophilic archaea reveal their metabolic capabilities and possible ecological roles.</title>
        <editorList>
            <person name="?"/>
        </editorList>
        <authorList>
            <person name="Ravin N.V."/>
            <person name="Mardanov A.V."/>
            <person name="Bonch-Osmolovskaya E.A."/>
            <person name="Skryabin K.G."/>
        </authorList>
    </citation>
    <scope>NUCLEOTIDE SEQUENCE [LARGE SCALE GENOMIC DNA]</scope>
    <source>
        <strain evidence="3">1505</strain>
    </source>
</reference>
<feature type="coiled-coil region" evidence="1">
    <location>
        <begin position="115"/>
        <end position="142"/>
    </location>
</feature>
<evidence type="ECO:0000256" key="1">
    <source>
        <dbReference type="SAM" id="Coils"/>
    </source>
</evidence>
<evidence type="ECO:0000313" key="2">
    <source>
        <dbReference type="EMBL" id="AJB41261.1"/>
    </source>
</evidence>
<accession>A0A3G1A7M6</accession>